<proteinExistence type="inferred from homology"/>
<dbReference type="EMBL" id="JAFIQS010000002">
    <property type="protein sequence ID" value="KAG5172893.1"/>
    <property type="molecule type" value="Genomic_DNA"/>
</dbReference>
<dbReference type="Pfam" id="PF02826">
    <property type="entry name" value="2-Hacid_dh_C"/>
    <property type="match status" value="1"/>
</dbReference>
<name>A0A8H8CPI3_PSICU</name>
<dbReference type="AlphaFoldDB" id="A0A8H8CPI3"/>
<sequence length="740" mass="84105">MYPDFLSDRAGSAFSWESSKFTLENGLGHSDSVYVDEKLVLSKVFANSMRPSNIRPYFYRAKGSFEKDDITITTLITSNRFKVFARLVEKYRGPISVTVHVKDVAEHVEAVLESLRDMYISSQTMMTFVDVHLVVDAFDRQFNTWRNIARLFARTDFVMMLDIDFYPCTDFRSVIRRSSTISDKLYAGRAALVVPAFEYVDFHEGTNYAAFPTKKMDLLHLVNNHRIDMFHASWAPGHNSTDYNHFYSAPSGEVYKVTRYQSAYEPYVIFKKDGPPWCDERFVGYGGNKAACLFEMYLAGVSFYVLADHFIVHQNHLYEENARKNERRRNRKLYADFKEESCLRYLKSYHDLNMLRSDLAENALAECRKLKSVVRAVPKPINYITFVYTPLLLTSQSMAPRVLICSTIVWAHEDVERLLGDIAEVVYVDSPDRKSFLAEFGPGGKYHNTVGIYRENESSKKLGVFDKELIDGLPSSVRWIAHNGAGYDPVDVHACKARGIYLSNTPGAVDDATATTALYLLISTLRQYSVAERSLRELKWKPQGLNKRTHDVTGKTLGILGLGGIGTRLAVLAHAFPMRVIYHSRHKSPNAPEFCEYFENVEEMLAQTDVLSVHVPLRQETIGLVGEKWIRALKPGAIIINTARGKVIDEEAMIRALEDGHLAAAGLDVFPNEPEVNPRLLEFPQVTLLPHMGTENQDTQRQMEVRALTNLRDFLNTGMGKDLVIEFKAPQGETKVKQKL</sequence>
<dbReference type="Gene3D" id="3.40.50.720">
    <property type="entry name" value="NAD(P)-binding Rossmann-like Domain"/>
    <property type="match status" value="2"/>
</dbReference>
<dbReference type="Pfam" id="PF13896">
    <property type="entry name" value="Glyco_transf_49"/>
    <property type="match status" value="2"/>
</dbReference>
<comment type="caution">
    <text evidence="6">The sequence shown here is derived from an EMBL/GenBank/DDBJ whole genome shotgun (WGS) entry which is preliminary data.</text>
</comment>
<feature type="domain" description="D-isomer specific 2-hydroxyacid dehydrogenase NAD-binding" evidence="5">
    <location>
        <begin position="519"/>
        <end position="693"/>
    </location>
</feature>
<comment type="similarity">
    <text evidence="1">Belongs to the D-isomer specific 2-hydroxyacid dehydrogenase family.</text>
</comment>
<dbReference type="InterPro" id="IPR050223">
    <property type="entry name" value="D-isomer_2-hydroxyacid_DH"/>
</dbReference>
<dbReference type="GO" id="GO:0016618">
    <property type="term" value="F:hydroxypyruvate reductase [NAD(P)H] activity"/>
    <property type="evidence" value="ECO:0007669"/>
    <property type="project" value="TreeGrafter"/>
</dbReference>
<dbReference type="InterPro" id="IPR006140">
    <property type="entry name" value="D-isomer_DH_NAD-bd"/>
</dbReference>
<dbReference type="InterPro" id="IPR006139">
    <property type="entry name" value="D-isomer_2_OHA_DH_cat_dom"/>
</dbReference>
<dbReference type="SUPFAM" id="SSF53448">
    <property type="entry name" value="Nucleotide-diphospho-sugar transferases"/>
    <property type="match status" value="1"/>
</dbReference>
<feature type="domain" description="D-isomer specific 2-hydroxyacid dehydrogenase catalytic" evidence="4">
    <location>
        <begin position="419"/>
        <end position="720"/>
    </location>
</feature>
<evidence type="ECO:0000259" key="4">
    <source>
        <dbReference type="Pfam" id="PF00389"/>
    </source>
</evidence>
<dbReference type="PANTHER" id="PTHR10996:SF257">
    <property type="entry name" value="GLYOXYLATE REDUCTASE 1"/>
    <property type="match status" value="1"/>
</dbReference>
<dbReference type="PANTHER" id="PTHR10996">
    <property type="entry name" value="2-HYDROXYACID DEHYDROGENASE-RELATED"/>
    <property type="match status" value="1"/>
</dbReference>
<accession>A0A8H8CPI3</accession>
<dbReference type="PROSITE" id="PS00065">
    <property type="entry name" value="D_2_HYDROXYACID_DH_1"/>
    <property type="match status" value="1"/>
</dbReference>
<protein>
    <submittedName>
        <fullName evidence="6">Uncharacterized protein</fullName>
    </submittedName>
</protein>
<gene>
    <name evidence="6" type="ORF">JR316_002396</name>
</gene>
<evidence type="ECO:0000256" key="2">
    <source>
        <dbReference type="ARBA" id="ARBA00023002"/>
    </source>
</evidence>
<keyword evidence="3" id="KW-0520">NAD</keyword>
<dbReference type="GO" id="GO:0030267">
    <property type="term" value="F:glyoxylate reductase (NADPH) activity"/>
    <property type="evidence" value="ECO:0007669"/>
    <property type="project" value="TreeGrafter"/>
</dbReference>
<evidence type="ECO:0000313" key="6">
    <source>
        <dbReference type="EMBL" id="KAG5172893.1"/>
    </source>
</evidence>
<organism evidence="6">
    <name type="scientific">Psilocybe cubensis</name>
    <name type="common">Psychedelic mushroom</name>
    <name type="synonym">Stropharia cubensis</name>
    <dbReference type="NCBI Taxonomy" id="181762"/>
    <lineage>
        <taxon>Eukaryota</taxon>
        <taxon>Fungi</taxon>
        <taxon>Dikarya</taxon>
        <taxon>Basidiomycota</taxon>
        <taxon>Agaricomycotina</taxon>
        <taxon>Agaricomycetes</taxon>
        <taxon>Agaricomycetidae</taxon>
        <taxon>Agaricales</taxon>
        <taxon>Agaricineae</taxon>
        <taxon>Strophariaceae</taxon>
        <taxon>Psilocybe</taxon>
    </lineage>
</organism>
<dbReference type="SUPFAM" id="SSF52283">
    <property type="entry name" value="Formate/glycerate dehydrogenase catalytic domain-like"/>
    <property type="match status" value="1"/>
</dbReference>
<evidence type="ECO:0000259" key="5">
    <source>
        <dbReference type="Pfam" id="PF02826"/>
    </source>
</evidence>
<keyword evidence="2" id="KW-0560">Oxidoreductase</keyword>
<dbReference type="Pfam" id="PF00389">
    <property type="entry name" value="2-Hacid_dh"/>
    <property type="match status" value="1"/>
</dbReference>
<dbReference type="InterPro" id="IPR029752">
    <property type="entry name" value="D-isomer_DH_CS1"/>
</dbReference>
<dbReference type="InterPro" id="IPR036291">
    <property type="entry name" value="NAD(P)-bd_dom_sf"/>
</dbReference>
<dbReference type="InterPro" id="IPR029044">
    <property type="entry name" value="Nucleotide-diphossugar_trans"/>
</dbReference>
<dbReference type="CDD" id="cd12168">
    <property type="entry name" value="Mand_dh_like"/>
    <property type="match status" value="1"/>
</dbReference>
<evidence type="ECO:0000256" key="1">
    <source>
        <dbReference type="ARBA" id="ARBA00005854"/>
    </source>
</evidence>
<dbReference type="PROSITE" id="PS00671">
    <property type="entry name" value="D_2_HYDROXYACID_DH_3"/>
    <property type="match status" value="1"/>
</dbReference>
<dbReference type="InterPro" id="IPR029753">
    <property type="entry name" value="D-isomer_DH_CS"/>
</dbReference>
<dbReference type="SUPFAM" id="SSF51735">
    <property type="entry name" value="NAD(P)-binding Rossmann-fold domains"/>
    <property type="match status" value="1"/>
</dbReference>
<evidence type="ECO:0000256" key="3">
    <source>
        <dbReference type="ARBA" id="ARBA00023027"/>
    </source>
</evidence>
<dbReference type="GO" id="GO:0005829">
    <property type="term" value="C:cytosol"/>
    <property type="evidence" value="ECO:0007669"/>
    <property type="project" value="TreeGrafter"/>
</dbReference>
<dbReference type="GO" id="GO:0051287">
    <property type="term" value="F:NAD binding"/>
    <property type="evidence" value="ECO:0007669"/>
    <property type="project" value="InterPro"/>
</dbReference>
<reference evidence="6" key="1">
    <citation type="submission" date="2021-02" db="EMBL/GenBank/DDBJ databases">
        <title>Psilocybe cubensis genome.</title>
        <authorList>
            <person name="Mckernan K.J."/>
            <person name="Crawford S."/>
            <person name="Trippe A."/>
            <person name="Kane L.T."/>
            <person name="Mclaughlin S."/>
        </authorList>
    </citation>
    <scope>NUCLEOTIDE SEQUENCE [LARGE SCALE GENOMIC DNA]</scope>
    <source>
        <strain evidence="6">MGC-MH-2018</strain>
    </source>
</reference>
<dbReference type="FunFam" id="3.40.50.720:FF:000203">
    <property type="entry name" value="D-3-phosphoglycerate dehydrogenase (SerA)"/>
    <property type="match status" value="1"/>
</dbReference>